<evidence type="ECO:0000313" key="3">
    <source>
        <dbReference type="Proteomes" id="UP000275772"/>
    </source>
</evidence>
<accession>A0A383UR77</accession>
<keyword evidence="1" id="KW-1133">Transmembrane helix</keyword>
<evidence type="ECO:0000313" key="2">
    <source>
        <dbReference type="EMBL" id="SZF02075.1"/>
    </source>
</evidence>
<name>A0A383UR77_BLUHO</name>
<organism evidence="2 3">
    <name type="scientific">Blumeria hordei</name>
    <name type="common">Barley powdery mildew</name>
    <name type="synonym">Blumeria graminis f. sp. hordei</name>
    <dbReference type="NCBI Taxonomy" id="2867405"/>
    <lineage>
        <taxon>Eukaryota</taxon>
        <taxon>Fungi</taxon>
        <taxon>Dikarya</taxon>
        <taxon>Ascomycota</taxon>
        <taxon>Pezizomycotina</taxon>
        <taxon>Leotiomycetes</taxon>
        <taxon>Erysiphales</taxon>
        <taxon>Erysiphaceae</taxon>
        <taxon>Blumeria</taxon>
    </lineage>
</organism>
<protein>
    <submittedName>
        <fullName evidence="2">Uncharacterized protein</fullName>
    </submittedName>
</protein>
<feature type="transmembrane region" description="Helical" evidence="1">
    <location>
        <begin position="60"/>
        <end position="79"/>
    </location>
</feature>
<dbReference type="EMBL" id="UNSH01000041">
    <property type="protein sequence ID" value="SZF02075.1"/>
    <property type="molecule type" value="Genomic_DNA"/>
</dbReference>
<keyword evidence="1" id="KW-0472">Membrane</keyword>
<feature type="transmembrane region" description="Helical" evidence="1">
    <location>
        <begin position="116"/>
        <end position="136"/>
    </location>
</feature>
<dbReference type="VEuPathDB" id="FungiDB:BLGHR1_12852"/>
<dbReference type="AlphaFoldDB" id="A0A383UR77"/>
<reference evidence="2 3" key="1">
    <citation type="submission" date="2017-11" db="EMBL/GenBank/DDBJ databases">
        <authorList>
            <person name="Kracher B."/>
        </authorList>
    </citation>
    <scope>NUCLEOTIDE SEQUENCE [LARGE SCALE GENOMIC DNA]</scope>
    <source>
        <strain evidence="2 3">RACE1</strain>
    </source>
</reference>
<keyword evidence="1" id="KW-0812">Transmembrane</keyword>
<dbReference type="Proteomes" id="UP000275772">
    <property type="component" value="Unassembled WGS sequence"/>
</dbReference>
<sequence length="340" mass="39695">MSKESKKSRAFKQSAPPDLDCDIPFSNAPSRLTTLLSKLEKSCIYITHIDTKPRDFKLKIFMVPLLTNVVIIGLLLWRIKAIGPWYIRIIWSLLGHPNDLTVNVAQSSMTTLSREIFQRFLVFMVDLILYLFLWPWPREFFAGSRNGNPFSWRLAVRFREKEIVVRRSRISNFDFDRVNDIEEDKKTLLNMIQKAIDPLYMNDKTGYMMINKEWDLDWNAMSTATSLIDKNTLSFDDFKTTAILLHSKKHGWLTFKSSNTMVDSDEGRNIKMNIMKFRDELNAMGKDSLFIKWVKLVEEVSQTGDFGVEQQNLTMAKVKVMFENEKVDFEKIWAKASGRD</sequence>
<evidence type="ECO:0000256" key="1">
    <source>
        <dbReference type="SAM" id="Phobius"/>
    </source>
</evidence>
<proteinExistence type="predicted"/>
<gene>
    <name evidence="2" type="ORF">BLGHR1_12852</name>
</gene>